<organism evidence="1 2">
    <name type="scientific">Polychaeton citri CBS 116435</name>
    <dbReference type="NCBI Taxonomy" id="1314669"/>
    <lineage>
        <taxon>Eukaryota</taxon>
        <taxon>Fungi</taxon>
        <taxon>Dikarya</taxon>
        <taxon>Ascomycota</taxon>
        <taxon>Pezizomycotina</taxon>
        <taxon>Dothideomycetes</taxon>
        <taxon>Dothideomycetidae</taxon>
        <taxon>Capnodiales</taxon>
        <taxon>Capnodiaceae</taxon>
        <taxon>Polychaeton</taxon>
    </lineage>
</organism>
<dbReference type="InterPro" id="IPR035994">
    <property type="entry name" value="Nucleoside_phosphorylase_sf"/>
</dbReference>
<proteinExistence type="predicted"/>
<protein>
    <submittedName>
        <fullName evidence="1">Purine and uridine phosphorylase</fullName>
    </submittedName>
</protein>
<gene>
    <name evidence="1" type="ORF">K431DRAFT_328817</name>
</gene>
<keyword evidence="2" id="KW-1185">Reference proteome</keyword>
<dbReference type="Gene3D" id="3.40.50.1580">
    <property type="entry name" value="Nucleoside phosphorylase domain"/>
    <property type="match status" value="1"/>
</dbReference>
<name>A0A9P4Q7M6_9PEZI</name>
<dbReference type="InterPro" id="IPR053137">
    <property type="entry name" value="NLR-like"/>
</dbReference>
<dbReference type="Proteomes" id="UP000799441">
    <property type="component" value="Unassembled WGS sequence"/>
</dbReference>
<dbReference type="GO" id="GO:0009116">
    <property type="term" value="P:nucleoside metabolic process"/>
    <property type="evidence" value="ECO:0007669"/>
    <property type="project" value="InterPro"/>
</dbReference>
<dbReference type="EMBL" id="MU003793">
    <property type="protein sequence ID" value="KAF2721055.1"/>
    <property type="molecule type" value="Genomic_DNA"/>
</dbReference>
<accession>A0A9P4Q7M6</accession>
<evidence type="ECO:0000313" key="2">
    <source>
        <dbReference type="Proteomes" id="UP000799441"/>
    </source>
</evidence>
<comment type="caution">
    <text evidence="1">The sequence shown here is derived from an EMBL/GenBank/DDBJ whole genome shotgun (WGS) entry which is preliminary data.</text>
</comment>
<evidence type="ECO:0000313" key="1">
    <source>
        <dbReference type="EMBL" id="KAF2721055.1"/>
    </source>
</evidence>
<dbReference type="AlphaFoldDB" id="A0A9P4Q7M6"/>
<dbReference type="SUPFAM" id="SSF53167">
    <property type="entry name" value="Purine and uridine phosphorylases"/>
    <property type="match status" value="1"/>
</dbReference>
<dbReference type="PANTHER" id="PTHR46082">
    <property type="entry name" value="ATP/GTP-BINDING PROTEIN-RELATED"/>
    <property type="match status" value="1"/>
</dbReference>
<dbReference type="PANTHER" id="PTHR46082:SF11">
    <property type="entry name" value="AAA+ ATPASE DOMAIN-CONTAINING PROTEIN-RELATED"/>
    <property type="match status" value="1"/>
</dbReference>
<dbReference type="GO" id="GO:0003824">
    <property type="term" value="F:catalytic activity"/>
    <property type="evidence" value="ECO:0007669"/>
    <property type="project" value="InterPro"/>
</dbReference>
<sequence length="269" mass="29707">MARSLNSDYTVAWICALPVPEWKASWLLFDETHDDVQLSSTSSYQYVYGNMDGHNIVLGCLSDTQKGTTAAAAVVLEMKSNFLSLRFGLMVGVGGSVPSSSKDTRLGDVVVSRPDTTAADGGVIQSQMIEDLISALGKVQAMPHHESQFAAYLTSRDFSRELGFAKRPKRDRVFNASYIHVEGHSTCDQCNTEEEVQRLVREREGPVIHYETIASSNQVMKGANARDRIIRDRSNVLCFDMGAAGLMNRSPCLIIRGICNYSDSHKNME</sequence>
<reference evidence="1" key="1">
    <citation type="journal article" date="2020" name="Stud. Mycol.">
        <title>101 Dothideomycetes genomes: a test case for predicting lifestyles and emergence of pathogens.</title>
        <authorList>
            <person name="Haridas S."/>
            <person name="Albert R."/>
            <person name="Binder M."/>
            <person name="Bloem J."/>
            <person name="Labutti K."/>
            <person name="Salamov A."/>
            <person name="Andreopoulos B."/>
            <person name="Baker S."/>
            <person name="Barry K."/>
            <person name="Bills G."/>
            <person name="Bluhm B."/>
            <person name="Cannon C."/>
            <person name="Castanera R."/>
            <person name="Culley D."/>
            <person name="Daum C."/>
            <person name="Ezra D."/>
            <person name="Gonzalez J."/>
            <person name="Henrissat B."/>
            <person name="Kuo A."/>
            <person name="Liang C."/>
            <person name="Lipzen A."/>
            <person name="Lutzoni F."/>
            <person name="Magnuson J."/>
            <person name="Mondo S."/>
            <person name="Nolan M."/>
            <person name="Ohm R."/>
            <person name="Pangilinan J."/>
            <person name="Park H.-J."/>
            <person name="Ramirez L."/>
            <person name="Alfaro M."/>
            <person name="Sun H."/>
            <person name="Tritt A."/>
            <person name="Yoshinaga Y."/>
            <person name="Zwiers L.-H."/>
            <person name="Turgeon B."/>
            <person name="Goodwin S."/>
            <person name="Spatafora J."/>
            <person name="Crous P."/>
            <person name="Grigoriev I."/>
        </authorList>
    </citation>
    <scope>NUCLEOTIDE SEQUENCE</scope>
    <source>
        <strain evidence="1">CBS 116435</strain>
    </source>
</reference>
<dbReference type="OrthoDB" id="3847045at2759"/>